<proteinExistence type="predicted"/>
<reference evidence="1 2" key="1">
    <citation type="journal article" date="2010" name="ChemBioChem">
        <title>Cloning and characterization of the biosynthetic gene cluster of 16-membered macrolide antibiotic FD-891: involvement of a dual functional cytochrome P450 monooxygenase catalyzing epoxidation and hydroxylation.</title>
        <authorList>
            <person name="Kudo F."/>
            <person name="Motegi A."/>
            <person name="Mizoue K."/>
            <person name="Eguchi T."/>
        </authorList>
    </citation>
    <scope>NUCLEOTIDE SEQUENCE [LARGE SCALE GENOMIC DNA]</scope>
    <source>
        <strain evidence="1 2">A-8890</strain>
    </source>
</reference>
<keyword evidence="2" id="KW-1185">Reference proteome</keyword>
<evidence type="ECO:0000313" key="2">
    <source>
        <dbReference type="Proteomes" id="UP001321542"/>
    </source>
</evidence>
<protein>
    <submittedName>
        <fullName evidence="1">Uncharacterized protein</fullName>
    </submittedName>
</protein>
<name>A0ABM9SBX7_9ACTN</name>
<reference evidence="1 2" key="2">
    <citation type="journal article" date="2023" name="ChemBioChem">
        <title>Acyltransferase Domain Exchange between Two Independent Type I Polyketide Synthases in the Same Producer Strain of Macrolide Antibiotics.</title>
        <authorList>
            <person name="Kudo F."/>
            <person name="Kishikawa K."/>
            <person name="Tsuboi K."/>
            <person name="Kido T."/>
            <person name="Usui T."/>
            <person name="Hashimoto J."/>
            <person name="Shin-Ya K."/>
            <person name="Miyanaga A."/>
            <person name="Eguchi T."/>
        </authorList>
    </citation>
    <scope>NUCLEOTIDE SEQUENCE [LARGE SCALE GENOMIC DNA]</scope>
    <source>
        <strain evidence="1 2">A-8890</strain>
    </source>
</reference>
<sequence>MLPETYLAQHHAHAAELRAEADAHRLAAEARGPVVAGARRPHGLRVSVGWALVTVGLRLAGAPRVAPAP</sequence>
<gene>
    <name evidence="1" type="ORF">SGFS_048550</name>
</gene>
<evidence type="ECO:0000313" key="1">
    <source>
        <dbReference type="EMBL" id="BBC33561.1"/>
    </source>
</evidence>
<dbReference type="Proteomes" id="UP001321542">
    <property type="component" value="Chromosome"/>
</dbReference>
<dbReference type="EMBL" id="AP018448">
    <property type="protein sequence ID" value="BBC33561.1"/>
    <property type="molecule type" value="Genomic_DNA"/>
</dbReference>
<accession>A0ABM9SBX7</accession>
<organism evidence="1 2">
    <name type="scientific">Streptomyces graminofaciens</name>
    <dbReference type="NCBI Taxonomy" id="68212"/>
    <lineage>
        <taxon>Bacteria</taxon>
        <taxon>Bacillati</taxon>
        <taxon>Actinomycetota</taxon>
        <taxon>Actinomycetes</taxon>
        <taxon>Kitasatosporales</taxon>
        <taxon>Streptomycetaceae</taxon>
        <taxon>Streptomyces</taxon>
    </lineage>
</organism>
<dbReference type="RefSeq" id="WP_286253139.1">
    <property type="nucleotide sequence ID" value="NZ_AP018448.1"/>
</dbReference>